<dbReference type="GO" id="GO:0033281">
    <property type="term" value="C:TAT protein transport complex"/>
    <property type="evidence" value="ECO:0007669"/>
    <property type="project" value="UniProtKB-UniRule"/>
</dbReference>
<dbReference type="GO" id="GO:0043953">
    <property type="term" value="P:protein transport by the Tat complex"/>
    <property type="evidence" value="ECO:0007669"/>
    <property type="project" value="UniProtKB-UniRule"/>
</dbReference>
<evidence type="ECO:0000256" key="8">
    <source>
        <dbReference type="ARBA" id="ARBA00023136"/>
    </source>
</evidence>
<dbReference type="AlphaFoldDB" id="A0A7W7WFR3"/>
<evidence type="ECO:0000256" key="5">
    <source>
        <dbReference type="ARBA" id="ARBA00022927"/>
    </source>
</evidence>
<keyword evidence="5 9" id="KW-0653">Protein transport</keyword>
<dbReference type="InterPro" id="IPR003369">
    <property type="entry name" value="TatA/B/E"/>
</dbReference>
<name>A0A7W7WFR3_9ACTN</name>
<dbReference type="RefSeq" id="WP_184911914.1">
    <property type="nucleotide sequence ID" value="NZ_JACHJR010000001.1"/>
</dbReference>
<keyword evidence="11" id="KW-1185">Reference proteome</keyword>
<dbReference type="Proteomes" id="UP000573327">
    <property type="component" value="Unassembled WGS sequence"/>
</dbReference>
<comment type="subcellular location">
    <subcellularLocation>
        <location evidence="1 9">Cell membrane</location>
        <topology evidence="1 9">Single-pass membrane protein</topology>
    </subcellularLocation>
</comment>
<evidence type="ECO:0000256" key="3">
    <source>
        <dbReference type="ARBA" id="ARBA00022475"/>
    </source>
</evidence>
<keyword evidence="2 9" id="KW-0813">Transport</keyword>
<evidence type="ECO:0000313" key="11">
    <source>
        <dbReference type="Proteomes" id="UP000573327"/>
    </source>
</evidence>
<dbReference type="GO" id="GO:0008320">
    <property type="term" value="F:protein transmembrane transporter activity"/>
    <property type="evidence" value="ECO:0007669"/>
    <property type="project" value="UniProtKB-UniRule"/>
</dbReference>
<sequence length="79" mass="8403">MRIGTILIIVVLALLLFGAKRLPDLARSLGKSARILKAETKALKDETVAAAKEGATEPIEAPRVIKNAPGQTARVEDRG</sequence>
<keyword evidence="4 9" id="KW-0812">Transmembrane</keyword>
<accession>A0A7W7WFR3</accession>
<dbReference type="Gene3D" id="1.20.5.3310">
    <property type="match status" value="1"/>
</dbReference>
<dbReference type="NCBIfam" id="NF001854">
    <property type="entry name" value="PRK00575.1"/>
    <property type="match status" value="1"/>
</dbReference>
<evidence type="ECO:0000256" key="1">
    <source>
        <dbReference type="ARBA" id="ARBA00004162"/>
    </source>
</evidence>
<dbReference type="Pfam" id="PF02416">
    <property type="entry name" value="TatA_B_E"/>
    <property type="match status" value="1"/>
</dbReference>
<comment type="subunit">
    <text evidence="9">The Tat system comprises two distinct complexes: a TatABC complex, containing multiple copies of TatA, TatB and TatC subunits, and a separate TatA complex, containing only TatA subunits. Substrates initially bind to the TatABC complex, which probably triggers association of the separate TatA complex to form the active translocon.</text>
</comment>
<proteinExistence type="inferred from homology"/>
<keyword evidence="3 9" id="KW-1003">Cell membrane</keyword>
<keyword evidence="8 9" id="KW-0472">Membrane</keyword>
<gene>
    <name evidence="9" type="primary">tatA</name>
    <name evidence="10" type="ORF">F4556_001001</name>
</gene>
<dbReference type="HAMAP" id="MF_00236">
    <property type="entry name" value="TatA_E"/>
    <property type="match status" value="1"/>
</dbReference>
<reference evidence="10 11" key="1">
    <citation type="submission" date="2020-08" db="EMBL/GenBank/DDBJ databases">
        <title>Sequencing the genomes of 1000 actinobacteria strains.</title>
        <authorList>
            <person name="Klenk H.-P."/>
        </authorList>
    </citation>
    <scope>NUCLEOTIDE SEQUENCE [LARGE SCALE GENOMIC DNA]</scope>
    <source>
        <strain evidence="10 11">DSM 44786</strain>
    </source>
</reference>
<keyword evidence="7 9" id="KW-0811">Translocation</keyword>
<keyword evidence="6 9" id="KW-1133">Transmembrane helix</keyword>
<dbReference type="EMBL" id="JACHJR010000001">
    <property type="protein sequence ID" value="MBB4945466.1"/>
    <property type="molecule type" value="Genomic_DNA"/>
</dbReference>
<evidence type="ECO:0000256" key="6">
    <source>
        <dbReference type="ARBA" id="ARBA00022989"/>
    </source>
</evidence>
<protein>
    <recommendedName>
        <fullName evidence="9">Sec-independent protein translocase protein TatA</fullName>
    </recommendedName>
</protein>
<dbReference type="PANTHER" id="PTHR42982:SF8">
    <property type="entry name" value="SEC-INDEPENDENT PROTEIN TRANSLOCASE PROTEIN TATA"/>
    <property type="match status" value="1"/>
</dbReference>
<comment type="similarity">
    <text evidence="9">Belongs to the TatA/E family.</text>
</comment>
<dbReference type="InterPro" id="IPR006312">
    <property type="entry name" value="TatA/E"/>
</dbReference>
<evidence type="ECO:0000256" key="9">
    <source>
        <dbReference type="HAMAP-Rule" id="MF_00236"/>
    </source>
</evidence>
<comment type="function">
    <text evidence="9">Part of the twin-arginine translocation (Tat) system that transports large folded proteins containing a characteristic twin-arginine motif in their signal peptide across membranes. TatA could form the protein-conducting channel of the Tat system.</text>
</comment>
<evidence type="ECO:0000313" key="10">
    <source>
        <dbReference type="EMBL" id="MBB4945466.1"/>
    </source>
</evidence>
<evidence type="ECO:0000256" key="4">
    <source>
        <dbReference type="ARBA" id="ARBA00022692"/>
    </source>
</evidence>
<evidence type="ECO:0000256" key="2">
    <source>
        <dbReference type="ARBA" id="ARBA00022448"/>
    </source>
</evidence>
<comment type="caution">
    <text evidence="10">The sequence shown here is derived from an EMBL/GenBank/DDBJ whole genome shotgun (WGS) entry which is preliminary data.</text>
</comment>
<dbReference type="PANTHER" id="PTHR42982">
    <property type="entry name" value="SEC-INDEPENDENT PROTEIN TRANSLOCASE PROTEIN TATA"/>
    <property type="match status" value="1"/>
</dbReference>
<evidence type="ECO:0000256" key="7">
    <source>
        <dbReference type="ARBA" id="ARBA00023010"/>
    </source>
</evidence>
<organism evidence="10 11">
    <name type="scientific">Kitasatospora gansuensis</name>
    <dbReference type="NCBI Taxonomy" id="258050"/>
    <lineage>
        <taxon>Bacteria</taxon>
        <taxon>Bacillati</taxon>
        <taxon>Actinomycetota</taxon>
        <taxon>Actinomycetes</taxon>
        <taxon>Kitasatosporales</taxon>
        <taxon>Streptomycetaceae</taxon>
        <taxon>Kitasatospora</taxon>
    </lineage>
</organism>